<feature type="domain" description="Glycosyltransferase 2-like" evidence="1">
    <location>
        <begin position="11"/>
        <end position="133"/>
    </location>
</feature>
<dbReference type="Gene3D" id="3.40.50.150">
    <property type="entry name" value="Vaccinia Virus protein VP39"/>
    <property type="match status" value="2"/>
</dbReference>
<dbReference type="InterPro" id="IPR029044">
    <property type="entry name" value="Nucleotide-diphossugar_trans"/>
</dbReference>
<feature type="non-terminal residue" evidence="3">
    <location>
        <position position="749"/>
    </location>
</feature>
<evidence type="ECO:0000313" key="4">
    <source>
        <dbReference type="Proteomes" id="UP000178991"/>
    </source>
</evidence>
<accession>A0A1G2HJF3</accession>
<dbReference type="PANTHER" id="PTHR43685">
    <property type="entry name" value="GLYCOSYLTRANSFERASE"/>
    <property type="match status" value="1"/>
</dbReference>
<evidence type="ECO:0000313" key="3">
    <source>
        <dbReference type="EMBL" id="OGZ62622.1"/>
    </source>
</evidence>
<dbReference type="AlphaFoldDB" id="A0A1G2HJF3"/>
<dbReference type="Pfam" id="PF00535">
    <property type="entry name" value="Glycos_transf_2"/>
    <property type="match status" value="1"/>
</dbReference>
<feature type="domain" description="Methyltransferase FkbM" evidence="2">
    <location>
        <begin position="440"/>
        <end position="578"/>
    </location>
</feature>
<name>A0A1G2HJF3_9BACT</name>
<evidence type="ECO:0008006" key="5">
    <source>
        <dbReference type="Google" id="ProtNLM"/>
    </source>
</evidence>
<dbReference type="PANTHER" id="PTHR43685:SF2">
    <property type="entry name" value="GLYCOSYLTRANSFERASE 2-LIKE DOMAIN-CONTAINING PROTEIN"/>
    <property type="match status" value="1"/>
</dbReference>
<evidence type="ECO:0000259" key="2">
    <source>
        <dbReference type="Pfam" id="PF05050"/>
    </source>
</evidence>
<sequence>MDNQHTKPFISVIIPTRERADTLLFAIKTALDQNSDDYEVIVSDNFSQDNTKEVVESFSDPRLVYVNSGRRLSMCDNYEFGLEHARGEYIIFIGDDDAIMPGAIDKLHLTIKSNPSLVYYWSCPLYTWPKDGKKASAYHFSSNHLPFKINLKKIAYRFITVMRESGQLPSAYHGAVAKSVLDMIRRQAGRVFHSTQPDLFTSFAIPAFCDTAINVGYAITVAGRSPKANSAVAYDKSSRVNTEKMLQEYKDYKLHPSLFPDIDPLANVIQDSILVAMDKFPQFYRSIDFNYNVMWAFIVSQAGFFKWNISIQEIIQKREKIRQYHSFNILQFLKYCLINKVVALYLHRNPVALYRSFLKKIMKAGHFDKNVPDNISDFVKQLADYQKNTTAQKKHVNYHYIARSILSLKKKLLHPETVKQEKREIIFYSQFIKKGDLCFDVGANIGNKTNIFLKLGARVVAIEPQELACRKINELYGDNKNLSIVNKGLADKPGFLELSISEDRSVLATMSLKWKKEGGFSKSYIGAKIEKVPVTTLDNLISEYGLPKFCKIDVEGFEEEVLKGLTKLIPYISFEFTKEFLADTKECVDYVSSLGNATFNYSAGESGELSFKDWVLGAELFGALEKIENKDVWGDIYVNFKQSAYNMEHNEVKLHLGCGSNILPGYINIDNTKREGIYYDIDASILDLQFDDNSVDEIMLHHVFEHFHRYQVVVLMYVFNHWLKKGGKLEIATPDFEWCARKYLGLTSP</sequence>
<dbReference type="Gene3D" id="3.90.550.10">
    <property type="entry name" value="Spore Coat Polysaccharide Biosynthesis Protein SpsA, Chain A"/>
    <property type="match status" value="1"/>
</dbReference>
<dbReference type="Proteomes" id="UP000178991">
    <property type="component" value="Unassembled WGS sequence"/>
</dbReference>
<dbReference type="EMBL" id="MHOL01000017">
    <property type="protein sequence ID" value="OGZ62622.1"/>
    <property type="molecule type" value="Genomic_DNA"/>
</dbReference>
<protein>
    <recommendedName>
        <fullName evidence="5">Methyltransferase FkbM domain-containing protein</fullName>
    </recommendedName>
</protein>
<reference evidence="3 4" key="1">
    <citation type="journal article" date="2016" name="Nat. Commun.">
        <title>Thousands of microbial genomes shed light on interconnected biogeochemical processes in an aquifer system.</title>
        <authorList>
            <person name="Anantharaman K."/>
            <person name="Brown C.T."/>
            <person name="Hug L.A."/>
            <person name="Sharon I."/>
            <person name="Castelle C.J."/>
            <person name="Probst A.J."/>
            <person name="Thomas B.C."/>
            <person name="Singh A."/>
            <person name="Wilkins M.J."/>
            <person name="Karaoz U."/>
            <person name="Brodie E.L."/>
            <person name="Williams K.H."/>
            <person name="Hubbard S.S."/>
            <person name="Banfield J.F."/>
        </authorList>
    </citation>
    <scope>NUCLEOTIDE SEQUENCE [LARGE SCALE GENOMIC DNA]</scope>
</reference>
<dbReference type="CDD" id="cd00761">
    <property type="entry name" value="Glyco_tranf_GTA_type"/>
    <property type="match status" value="1"/>
</dbReference>
<dbReference type="InterPro" id="IPR029063">
    <property type="entry name" value="SAM-dependent_MTases_sf"/>
</dbReference>
<dbReference type="SUPFAM" id="SSF53448">
    <property type="entry name" value="Nucleotide-diphospho-sugar transferases"/>
    <property type="match status" value="1"/>
</dbReference>
<comment type="caution">
    <text evidence="3">The sequence shown here is derived from an EMBL/GenBank/DDBJ whole genome shotgun (WGS) entry which is preliminary data.</text>
</comment>
<dbReference type="NCBIfam" id="TIGR01444">
    <property type="entry name" value="fkbM_fam"/>
    <property type="match status" value="1"/>
</dbReference>
<dbReference type="Pfam" id="PF05050">
    <property type="entry name" value="Methyltransf_21"/>
    <property type="match status" value="1"/>
</dbReference>
<evidence type="ECO:0000259" key="1">
    <source>
        <dbReference type="Pfam" id="PF00535"/>
    </source>
</evidence>
<proteinExistence type="predicted"/>
<dbReference type="InterPro" id="IPR050834">
    <property type="entry name" value="Glycosyltransf_2"/>
</dbReference>
<dbReference type="InterPro" id="IPR001173">
    <property type="entry name" value="Glyco_trans_2-like"/>
</dbReference>
<gene>
    <name evidence="3" type="ORF">A2639_02690</name>
</gene>
<dbReference type="SUPFAM" id="SSF53335">
    <property type="entry name" value="S-adenosyl-L-methionine-dependent methyltransferases"/>
    <property type="match status" value="2"/>
</dbReference>
<organism evidence="3 4">
    <name type="scientific">Candidatus Staskawiczbacteria bacterium RIFCSPHIGHO2_01_FULL_34_27</name>
    <dbReference type="NCBI Taxonomy" id="1802199"/>
    <lineage>
        <taxon>Bacteria</taxon>
        <taxon>Candidatus Staskawicziibacteriota</taxon>
    </lineage>
</organism>
<dbReference type="InterPro" id="IPR006342">
    <property type="entry name" value="FkbM_mtfrase"/>
</dbReference>